<dbReference type="Pfam" id="PF13174">
    <property type="entry name" value="TPR_6"/>
    <property type="match status" value="1"/>
</dbReference>
<feature type="repeat" description="TPR" evidence="4">
    <location>
        <begin position="192"/>
        <end position="225"/>
    </location>
</feature>
<keyword evidence="2 4" id="KW-0802">TPR repeat</keyword>
<comment type="similarity">
    <text evidence="3">Belongs to the IFIT family.</text>
</comment>
<dbReference type="GO" id="GO:0051607">
    <property type="term" value="P:defense response to virus"/>
    <property type="evidence" value="ECO:0007669"/>
    <property type="project" value="TreeGrafter"/>
</dbReference>
<reference evidence="5" key="1">
    <citation type="journal article" date="2023" name="Science">
        <title>Genome structures resolve the early diversification of teleost fishes.</title>
        <authorList>
            <person name="Parey E."/>
            <person name="Louis A."/>
            <person name="Montfort J."/>
            <person name="Bouchez O."/>
            <person name="Roques C."/>
            <person name="Iampietro C."/>
            <person name="Lluch J."/>
            <person name="Castinel A."/>
            <person name="Donnadieu C."/>
            <person name="Desvignes T."/>
            <person name="Floi Bucao C."/>
            <person name="Jouanno E."/>
            <person name="Wen M."/>
            <person name="Mejri S."/>
            <person name="Dirks R."/>
            <person name="Jansen H."/>
            <person name="Henkel C."/>
            <person name="Chen W.J."/>
            <person name="Zahm M."/>
            <person name="Cabau C."/>
            <person name="Klopp C."/>
            <person name="Thompson A.W."/>
            <person name="Robinson-Rechavi M."/>
            <person name="Braasch I."/>
            <person name="Lecointre G."/>
            <person name="Bobe J."/>
            <person name="Postlethwait J.H."/>
            <person name="Berthelot C."/>
            <person name="Roest Crollius H."/>
            <person name="Guiguen Y."/>
        </authorList>
    </citation>
    <scope>NUCLEOTIDE SEQUENCE</scope>
    <source>
        <strain evidence="5">WJC10195</strain>
    </source>
</reference>
<dbReference type="PANTHER" id="PTHR10271:SF29">
    <property type="entry name" value="INTERFERON-INDUCED PROTEIN WITH TETRATRICOPEPTIDE REPEATS-RELATED"/>
    <property type="match status" value="1"/>
</dbReference>
<gene>
    <name evidence="5" type="ORF">SKAU_G00150260</name>
</gene>
<dbReference type="InterPro" id="IPR011990">
    <property type="entry name" value="TPR-like_helical_dom_sf"/>
</dbReference>
<keyword evidence="6" id="KW-1185">Reference proteome</keyword>
<dbReference type="EMBL" id="JAINUF010000004">
    <property type="protein sequence ID" value="KAJ8366195.1"/>
    <property type="molecule type" value="Genomic_DNA"/>
</dbReference>
<protein>
    <submittedName>
        <fullName evidence="5">Uncharacterized protein</fullName>
    </submittedName>
</protein>
<dbReference type="InterPro" id="IPR019734">
    <property type="entry name" value="TPR_rpt"/>
</dbReference>
<dbReference type="PROSITE" id="PS50005">
    <property type="entry name" value="TPR"/>
    <property type="match status" value="4"/>
</dbReference>
<evidence type="ECO:0000256" key="2">
    <source>
        <dbReference type="ARBA" id="ARBA00022803"/>
    </source>
</evidence>
<dbReference type="SUPFAM" id="SSF48452">
    <property type="entry name" value="TPR-like"/>
    <property type="match status" value="3"/>
</dbReference>
<feature type="repeat" description="TPR" evidence="4">
    <location>
        <begin position="301"/>
        <end position="334"/>
    </location>
</feature>
<sequence length="523" mass="60716">MSGGDDQQLFFLHGLIWNKHLGGDLWLYKNVMDCGTILIGEAEFLPVFKTRVKLLASIQDMLLAKLHQLECHFTWGLNDTDLNDLQHRLKNNIELAEGEDRNIGWSYSYQAFTKYMQGHVEEAPDDLAKAEQHIRQQHGDNCEKQLIVTYGNFAWVYYHMGEHVQSQTYLDKLEKIKKKFPTESPSALHPEIYGEKGRAFLTFSRQFYEKAKECFEKALELEPEEIEWNDGYAVALYRIEYYNHTSFEESPASKQLRRVLELDPNNAYMMVLLGLKHADYGEHEKAEELMERAMELESDKPYVTQYVAMYYRNNGKVDESISLLKRALEKTPDSAFLHHQLGLSYDRKTANNSDEADNLFRLSIQHLEQAISLKPSFIFAMVKLAQLYAKGKDNRKAEEMFQRAFEVATARKEHLPMVTVNYAHFQLYNNRSEPLAVKHYKEGLRLQKDTQEGGKCAKKLENIANKKISRNPHDGEAFEIRGYVSQMRGDKCQAIECYEKAILYDPGNEEYLNALCDLHLSLK</sequence>
<dbReference type="Gene3D" id="1.25.40.10">
    <property type="entry name" value="Tetratricopeptide repeat domain"/>
    <property type="match status" value="3"/>
</dbReference>
<dbReference type="SMART" id="SM00028">
    <property type="entry name" value="TPR"/>
    <property type="match status" value="8"/>
</dbReference>
<dbReference type="FunFam" id="1.25.40.10:FF:000032">
    <property type="entry name" value="Interferon-induced protein with tetratricopeptide repeats 5"/>
    <property type="match status" value="1"/>
</dbReference>
<evidence type="ECO:0000256" key="1">
    <source>
        <dbReference type="ARBA" id="ARBA00022737"/>
    </source>
</evidence>
<feature type="repeat" description="TPR" evidence="4">
    <location>
        <begin position="475"/>
        <end position="508"/>
    </location>
</feature>
<evidence type="ECO:0000313" key="6">
    <source>
        <dbReference type="Proteomes" id="UP001152622"/>
    </source>
</evidence>
<organism evidence="5 6">
    <name type="scientific">Synaphobranchus kaupii</name>
    <name type="common">Kaup's arrowtooth eel</name>
    <dbReference type="NCBI Taxonomy" id="118154"/>
    <lineage>
        <taxon>Eukaryota</taxon>
        <taxon>Metazoa</taxon>
        <taxon>Chordata</taxon>
        <taxon>Craniata</taxon>
        <taxon>Vertebrata</taxon>
        <taxon>Euteleostomi</taxon>
        <taxon>Actinopterygii</taxon>
        <taxon>Neopterygii</taxon>
        <taxon>Teleostei</taxon>
        <taxon>Anguilliformes</taxon>
        <taxon>Synaphobranchidae</taxon>
        <taxon>Synaphobranchus</taxon>
    </lineage>
</organism>
<dbReference type="Proteomes" id="UP001152622">
    <property type="component" value="Chromosome 4"/>
</dbReference>
<dbReference type="AlphaFoldDB" id="A0A9Q1FV08"/>
<evidence type="ECO:0000256" key="4">
    <source>
        <dbReference type="PROSITE-ProRule" id="PRU00339"/>
    </source>
</evidence>
<feature type="repeat" description="TPR" evidence="4">
    <location>
        <begin position="267"/>
        <end position="300"/>
    </location>
</feature>
<evidence type="ECO:0000256" key="3">
    <source>
        <dbReference type="ARBA" id="ARBA00038336"/>
    </source>
</evidence>
<accession>A0A9Q1FV08</accession>
<dbReference type="GO" id="GO:0005829">
    <property type="term" value="C:cytosol"/>
    <property type="evidence" value="ECO:0007669"/>
    <property type="project" value="TreeGrafter"/>
</dbReference>
<dbReference type="PANTHER" id="PTHR10271">
    <property type="entry name" value="INTERFERON-INDUCED PROTEIN WITH TETRATRICOPEPTIDE REPEATS"/>
    <property type="match status" value="1"/>
</dbReference>
<dbReference type="Pfam" id="PF13181">
    <property type="entry name" value="TPR_8"/>
    <property type="match status" value="1"/>
</dbReference>
<dbReference type="OrthoDB" id="10043504at2759"/>
<keyword evidence="1" id="KW-0677">Repeat</keyword>
<comment type="caution">
    <text evidence="5">The sequence shown here is derived from an EMBL/GenBank/DDBJ whole genome shotgun (WGS) entry which is preliminary data.</text>
</comment>
<evidence type="ECO:0000313" key="5">
    <source>
        <dbReference type="EMBL" id="KAJ8366195.1"/>
    </source>
</evidence>
<proteinExistence type="inferred from homology"/>
<name>A0A9Q1FV08_SYNKA</name>